<organism evidence="4">
    <name type="scientific">Mesocestoides corti</name>
    <name type="common">Flatworm</name>
    <dbReference type="NCBI Taxonomy" id="53468"/>
    <lineage>
        <taxon>Eukaryota</taxon>
        <taxon>Metazoa</taxon>
        <taxon>Spiralia</taxon>
        <taxon>Lophotrochozoa</taxon>
        <taxon>Platyhelminthes</taxon>
        <taxon>Cestoda</taxon>
        <taxon>Eucestoda</taxon>
        <taxon>Cyclophyllidea</taxon>
        <taxon>Mesocestoididae</taxon>
        <taxon>Mesocestoides</taxon>
    </lineage>
</organism>
<dbReference type="AlphaFoldDB" id="A0A0R3UI83"/>
<evidence type="ECO:0000313" key="4">
    <source>
        <dbReference type="WBParaSite" id="MCOS_0000711101-mRNA-1"/>
    </source>
</evidence>
<keyword evidence="1" id="KW-0472">Membrane</keyword>
<evidence type="ECO:0000256" key="1">
    <source>
        <dbReference type="SAM" id="Phobius"/>
    </source>
</evidence>
<feature type="transmembrane region" description="Helical" evidence="1">
    <location>
        <begin position="30"/>
        <end position="48"/>
    </location>
</feature>
<sequence length="67" mass="7495">MHPYTELGIVERNLNRRVQRELQVRIHSKINICLIIALVLGVTDWPIASKTSHPQTTTLATTTCAGN</sequence>
<reference evidence="2 3" key="2">
    <citation type="submission" date="2018-10" db="EMBL/GenBank/DDBJ databases">
        <authorList>
            <consortium name="Pathogen Informatics"/>
        </authorList>
    </citation>
    <scope>NUCLEOTIDE SEQUENCE [LARGE SCALE GENOMIC DNA]</scope>
</reference>
<dbReference type="Proteomes" id="UP000267029">
    <property type="component" value="Unassembled WGS sequence"/>
</dbReference>
<evidence type="ECO:0000313" key="2">
    <source>
        <dbReference type="EMBL" id="VDD81109.1"/>
    </source>
</evidence>
<name>A0A0R3UI83_MESCO</name>
<dbReference type="WBParaSite" id="MCOS_0000711101-mRNA-1">
    <property type="protein sequence ID" value="MCOS_0000711101-mRNA-1"/>
    <property type="gene ID" value="MCOS_0000711101"/>
</dbReference>
<proteinExistence type="predicted"/>
<dbReference type="EMBL" id="UXSR01005328">
    <property type="protein sequence ID" value="VDD81109.1"/>
    <property type="molecule type" value="Genomic_DNA"/>
</dbReference>
<keyword evidence="3" id="KW-1185">Reference proteome</keyword>
<keyword evidence="1" id="KW-1133">Transmembrane helix</keyword>
<protein>
    <submittedName>
        <fullName evidence="4">Transposase</fullName>
    </submittedName>
</protein>
<evidence type="ECO:0000313" key="3">
    <source>
        <dbReference type="Proteomes" id="UP000267029"/>
    </source>
</evidence>
<gene>
    <name evidence="2" type="ORF">MCOS_LOCUS7112</name>
</gene>
<reference evidence="4" key="1">
    <citation type="submission" date="2017-02" db="UniProtKB">
        <authorList>
            <consortium name="WormBaseParasite"/>
        </authorList>
    </citation>
    <scope>IDENTIFICATION</scope>
</reference>
<accession>A0A0R3UI83</accession>
<keyword evidence="1" id="KW-0812">Transmembrane</keyword>